<protein>
    <submittedName>
        <fullName evidence="2">Uncharacterized protein</fullName>
    </submittedName>
</protein>
<name>A0A516GET4_9MICO</name>
<dbReference type="OrthoDB" id="4830023at2"/>
<organism evidence="2 3">
    <name type="scientific">Ornithinimicrobium ciconiae</name>
    <dbReference type="NCBI Taxonomy" id="2594265"/>
    <lineage>
        <taxon>Bacteria</taxon>
        <taxon>Bacillati</taxon>
        <taxon>Actinomycetota</taxon>
        <taxon>Actinomycetes</taxon>
        <taxon>Micrococcales</taxon>
        <taxon>Ornithinimicrobiaceae</taxon>
        <taxon>Ornithinimicrobium</taxon>
    </lineage>
</organism>
<dbReference type="RefSeq" id="WP_143784742.1">
    <property type="nucleotide sequence ID" value="NZ_CP041616.1"/>
</dbReference>
<dbReference type="Proteomes" id="UP000315395">
    <property type="component" value="Chromosome"/>
</dbReference>
<feature type="region of interest" description="Disordered" evidence="1">
    <location>
        <begin position="1"/>
        <end position="154"/>
    </location>
</feature>
<feature type="compositionally biased region" description="Low complexity" evidence="1">
    <location>
        <begin position="68"/>
        <end position="91"/>
    </location>
</feature>
<proteinExistence type="predicted"/>
<keyword evidence="3" id="KW-1185">Reference proteome</keyword>
<evidence type="ECO:0000313" key="2">
    <source>
        <dbReference type="EMBL" id="QDO90025.1"/>
    </source>
</evidence>
<accession>A0A516GET4</accession>
<evidence type="ECO:0000313" key="3">
    <source>
        <dbReference type="Proteomes" id="UP000315395"/>
    </source>
</evidence>
<feature type="compositionally biased region" description="Polar residues" evidence="1">
    <location>
        <begin position="33"/>
        <end position="51"/>
    </location>
</feature>
<reference evidence="2 3" key="1">
    <citation type="submission" date="2019-07" db="EMBL/GenBank/DDBJ databases">
        <title>complete genome sequencing of Ornithinimicrobium sp. H23M54.</title>
        <authorList>
            <person name="Bae J.-W."/>
            <person name="Lee S.-Y."/>
        </authorList>
    </citation>
    <scope>NUCLEOTIDE SEQUENCE [LARGE SCALE GENOMIC DNA]</scope>
    <source>
        <strain evidence="2 3">H23M54</strain>
    </source>
</reference>
<sequence length="336" mass="33628">MADAPLSHAGLPVVTAPEATAPAPTTTDDGPQLTVSRAQGVNEPSASTGTDWVNEPSAPTGMAWVDVPLTGLVPPLAGPPTGTGSSSLSTPPLAPLPTPAGATHPATAGPTVSRLGTVATDRPPVRRGSLHIGAPVQTWTPAGSAQPLTTRSAPGPVPLQRIFSAPDQPASTPLTAFAGADTSTGPVRRLLAGPPVVASPLATSAVSGPAAGAHGIQTTETSTPLPVQRASASRPGPAGGDSVPGGDHPAGGFTELVIQRQSEGDAPVQESPAPPTGGTTESATGAPQAPSAPMVLPSGRDLDELAERLYEPLSARLRAELWLDRERSGLMVDLRR</sequence>
<feature type="region of interest" description="Disordered" evidence="1">
    <location>
        <begin position="205"/>
        <end position="300"/>
    </location>
</feature>
<feature type="compositionally biased region" description="Polar residues" evidence="1">
    <location>
        <begin position="137"/>
        <end position="152"/>
    </location>
</feature>
<feature type="compositionally biased region" description="Polar residues" evidence="1">
    <location>
        <begin position="216"/>
        <end position="225"/>
    </location>
</feature>
<dbReference type="EMBL" id="CP041616">
    <property type="protein sequence ID" value="QDO90025.1"/>
    <property type="molecule type" value="Genomic_DNA"/>
</dbReference>
<feature type="compositionally biased region" description="Low complexity" evidence="1">
    <location>
        <begin position="99"/>
        <end position="111"/>
    </location>
</feature>
<dbReference type="KEGG" id="orz:FNH13_18250"/>
<dbReference type="AlphaFoldDB" id="A0A516GET4"/>
<gene>
    <name evidence="2" type="ORF">FNH13_18250</name>
</gene>
<feature type="compositionally biased region" description="Low complexity" evidence="1">
    <location>
        <begin position="12"/>
        <end position="27"/>
    </location>
</feature>
<evidence type="ECO:0000256" key="1">
    <source>
        <dbReference type="SAM" id="MobiDB-lite"/>
    </source>
</evidence>